<dbReference type="InterPro" id="IPR027417">
    <property type="entry name" value="P-loop_NTPase"/>
</dbReference>
<accession>A0A518D8W5</accession>
<dbReference type="OrthoDB" id="287530at2"/>
<dbReference type="Pfam" id="PF13481">
    <property type="entry name" value="AAA_25"/>
    <property type="match status" value="1"/>
</dbReference>
<dbReference type="SUPFAM" id="SSF52540">
    <property type="entry name" value="P-loop containing nucleoside triphosphate hydrolases"/>
    <property type="match status" value="1"/>
</dbReference>
<organism evidence="1 2">
    <name type="scientific">Pirellulimonas nuda</name>
    <dbReference type="NCBI Taxonomy" id="2528009"/>
    <lineage>
        <taxon>Bacteria</taxon>
        <taxon>Pseudomonadati</taxon>
        <taxon>Planctomycetota</taxon>
        <taxon>Planctomycetia</taxon>
        <taxon>Pirellulales</taxon>
        <taxon>Lacipirellulaceae</taxon>
        <taxon>Pirellulimonas</taxon>
    </lineage>
</organism>
<dbReference type="KEGG" id="pnd:Pla175_12880"/>
<dbReference type="RefSeq" id="WP_145282272.1">
    <property type="nucleotide sequence ID" value="NZ_CP036291.1"/>
</dbReference>
<dbReference type="AlphaFoldDB" id="A0A518D8W5"/>
<dbReference type="Proteomes" id="UP000317429">
    <property type="component" value="Chromosome"/>
</dbReference>
<reference evidence="1 2" key="1">
    <citation type="submission" date="2019-02" db="EMBL/GenBank/DDBJ databases">
        <title>Deep-cultivation of Planctomycetes and their phenomic and genomic characterization uncovers novel biology.</title>
        <authorList>
            <person name="Wiegand S."/>
            <person name="Jogler M."/>
            <person name="Boedeker C."/>
            <person name="Pinto D."/>
            <person name="Vollmers J."/>
            <person name="Rivas-Marin E."/>
            <person name="Kohn T."/>
            <person name="Peeters S.H."/>
            <person name="Heuer A."/>
            <person name="Rast P."/>
            <person name="Oberbeckmann S."/>
            <person name="Bunk B."/>
            <person name="Jeske O."/>
            <person name="Meyerdierks A."/>
            <person name="Storesund J.E."/>
            <person name="Kallscheuer N."/>
            <person name="Luecker S."/>
            <person name="Lage O.M."/>
            <person name="Pohl T."/>
            <person name="Merkel B.J."/>
            <person name="Hornburger P."/>
            <person name="Mueller R.-W."/>
            <person name="Bruemmer F."/>
            <person name="Labrenz M."/>
            <person name="Spormann A.M."/>
            <person name="Op den Camp H."/>
            <person name="Overmann J."/>
            <person name="Amann R."/>
            <person name="Jetten M.S.M."/>
            <person name="Mascher T."/>
            <person name="Medema M.H."/>
            <person name="Devos D.P."/>
            <person name="Kaster A.-K."/>
            <person name="Ovreas L."/>
            <person name="Rohde M."/>
            <person name="Galperin M.Y."/>
            <person name="Jogler C."/>
        </authorList>
    </citation>
    <scope>NUCLEOTIDE SEQUENCE [LARGE SCALE GENOMIC DNA]</scope>
    <source>
        <strain evidence="1 2">Pla175</strain>
    </source>
</reference>
<evidence type="ECO:0000313" key="1">
    <source>
        <dbReference type="EMBL" id="QDU87921.1"/>
    </source>
</evidence>
<dbReference type="EMBL" id="CP036291">
    <property type="protein sequence ID" value="QDU87921.1"/>
    <property type="molecule type" value="Genomic_DNA"/>
</dbReference>
<dbReference type="Gene3D" id="3.40.50.300">
    <property type="entry name" value="P-loop containing nucleotide triphosphate hydrolases"/>
    <property type="match status" value="1"/>
</dbReference>
<sequence>MSQPSDLLLTPAGAYCAGAPPAVVDLLDAAAPKVFMSAQQVAAGPWGHSWILPGVLVRGTPAVLYGPPKSLLSSIAIDLAVSVALGLRWFGTALGLPPTSVAMLVGSSDLIMSGGLLSRVCRSKGRAVEDVSSLHLRDNLRLLRSDAGLNELQTALRRVDARLIIIDPLSLAIGGGGFPMSDPLWTENQLYELSECCMGVGATPLFVDSRHHPDGPPAFFQQWIEVSRVAPYAREEGRSELRLEIGGAAGQSSVHQLSVTEGVADGCFEGRCWEPRIQPDPHPSVINGKHYLDHTRVSLVNAYAHLVDDAYRQKVHQSYLAEEAREAERRLLHGVDEDYGHDYEYEEDPEYDDE</sequence>
<evidence type="ECO:0000313" key="2">
    <source>
        <dbReference type="Proteomes" id="UP000317429"/>
    </source>
</evidence>
<name>A0A518D8W5_9BACT</name>
<keyword evidence="2" id="KW-1185">Reference proteome</keyword>
<gene>
    <name evidence="1" type="ORF">Pla175_12880</name>
</gene>
<protein>
    <submittedName>
        <fullName evidence="1">Uncharacterized protein</fullName>
    </submittedName>
</protein>
<proteinExistence type="predicted"/>